<dbReference type="AlphaFoldDB" id="A0A963Z154"/>
<comment type="caution">
    <text evidence="1">The sequence shown here is derived from an EMBL/GenBank/DDBJ whole genome shotgun (WGS) entry which is preliminary data.</text>
</comment>
<organism evidence="1 2">
    <name type="scientific">Acidisoma cellulosilyticum</name>
    <dbReference type="NCBI Taxonomy" id="2802395"/>
    <lineage>
        <taxon>Bacteria</taxon>
        <taxon>Pseudomonadati</taxon>
        <taxon>Pseudomonadota</taxon>
        <taxon>Alphaproteobacteria</taxon>
        <taxon>Acetobacterales</taxon>
        <taxon>Acidocellaceae</taxon>
        <taxon>Acidisoma</taxon>
    </lineage>
</organism>
<evidence type="ECO:0000313" key="2">
    <source>
        <dbReference type="Proteomes" id="UP000721844"/>
    </source>
</evidence>
<dbReference type="Proteomes" id="UP000721844">
    <property type="component" value="Unassembled WGS sequence"/>
</dbReference>
<reference evidence="1 2" key="1">
    <citation type="journal article" date="2021" name="Microorganisms">
        <title>Acidisoma silvae sp. nov. and Acidisomacellulosilytica sp. nov., Two Acidophilic Bacteria Isolated from Decaying Wood, Hydrolyzing Cellulose and Producing Poly-3-hydroxybutyrate.</title>
        <authorList>
            <person name="Mieszkin S."/>
            <person name="Pouder E."/>
            <person name="Uroz S."/>
            <person name="Simon-Colin C."/>
            <person name="Alain K."/>
        </authorList>
    </citation>
    <scope>NUCLEOTIDE SEQUENCE [LARGE SCALE GENOMIC DNA]</scope>
    <source>
        <strain evidence="1 2">HW T5.17</strain>
    </source>
</reference>
<proteinExistence type="predicted"/>
<accession>A0A963Z154</accession>
<dbReference type="RefSeq" id="WP_227306699.1">
    <property type="nucleotide sequence ID" value="NZ_JAESVA010000002.1"/>
</dbReference>
<sequence length="251" mass="27522">MDSRSAPRERRTEKRIRRGTLMHITKLDRIARKVIQRPKDLPLIGTIFVHSTQTQQPGTAPALIGEGGRRRIDRGLHELMTQTGQITIDLGAPDQLIDGGKTDGEGLCDQTPAETTFEKGHNLRPQGYGFENSTLLGKPVVAEKALQGLVTAVQDLGDEKDAFALLSESEGSGNLVWAIAPPLISMRHRNGTPVGDKTNLFGAYDLLGSRRHMLAMVWMQDPRHDAVHAGLGRLYQGDLLVVRQDAGPMAR</sequence>
<protein>
    <submittedName>
        <fullName evidence="1">Uncharacterized protein</fullName>
    </submittedName>
</protein>
<dbReference type="EMBL" id="JAESVA010000002">
    <property type="protein sequence ID" value="MCB8880092.1"/>
    <property type="molecule type" value="Genomic_DNA"/>
</dbReference>
<gene>
    <name evidence="1" type="ORF">ACELLULO517_07585</name>
</gene>
<evidence type="ECO:0000313" key="1">
    <source>
        <dbReference type="EMBL" id="MCB8880092.1"/>
    </source>
</evidence>
<keyword evidence="2" id="KW-1185">Reference proteome</keyword>
<name>A0A963Z154_9PROT</name>